<dbReference type="Pfam" id="PF10551">
    <property type="entry name" value="MULE"/>
    <property type="match status" value="1"/>
</dbReference>
<keyword evidence="9" id="KW-1185">Reference proteome</keyword>
<keyword evidence="3 5" id="KW-0863">Zinc-finger</keyword>
<accession>A0AAV7FDA6</accession>
<proteinExistence type="inferred from homology"/>
<evidence type="ECO:0000259" key="7">
    <source>
        <dbReference type="PROSITE" id="PS50966"/>
    </source>
</evidence>
<keyword evidence="4 6" id="KW-0862">Zinc</keyword>
<evidence type="ECO:0000256" key="2">
    <source>
        <dbReference type="ARBA" id="ARBA00022723"/>
    </source>
</evidence>
<dbReference type="EMBL" id="JAINDJ010000002">
    <property type="protein sequence ID" value="KAG9458544.1"/>
    <property type="molecule type" value="Genomic_DNA"/>
</dbReference>
<gene>
    <name evidence="8" type="ORF">H6P81_003052</name>
</gene>
<evidence type="ECO:0000256" key="6">
    <source>
        <dbReference type="RuleBase" id="RU367018"/>
    </source>
</evidence>
<keyword evidence="2 6" id="KW-0479">Metal-binding</keyword>
<evidence type="ECO:0000256" key="4">
    <source>
        <dbReference type="ARBA" id="ARBA00022833"/>
    </source>
</evidence>
<dbReference type="InterPro" id="IPR031052">
    <property type="entry name" value="FHY3/FAR1"/>
</dbReference>
<feature type="domain" description="SWIM-type" evidence="7">
    <location>
        <begin position="393"/>
        <end position="429"/>
    </location>
</feature>
<comment type="similarity">
    <text evidence="1 6">Belongs to the FHY3/FAR1 family.</text>
</comment>
<comment type="function">
    <text evidence="6">Putative transcription activator involved in regulating light control of development.</text>
</comment>
<dbReference type="GO" id="GO:0005634">
    <property type="term" value="C:nucleus"/>
    <property type="evidence" value="ECO:0007669"/>
    <property type="project" value="UniProtKB-SubCell"/>
</dbReference>
<evidence type="ECO:0000256" key="3">
    <source>
        <dbReference type="ARBA" id="ARBA00022771"/>
    </source>
</evidence>
<dbReference type="PANTHER" id="PTHR31669:SF251">
    <property type="entry name" value="PROTEIN FAR1-RELATED SEQUENCE"/>
    <property type="match status" value="1"/>
</dbReference>
<dbReference type="AlphaFoldDB" id="A0AAV7FDA6"/>
<keyword evidence="6" id="KW-0539">Nucleus</keyword>
<evidence type="ECO:0000256" key="5">
    <source>
        <dbReference type="PROSITE-ProRule" id="PRU00325"/>
    </source>
</evidence>
<dbReference type="GO" id="GO:0006355">
    <property type="term" value="P:regulation of DNA-templated transcription"/>
    <property type="evidence" value="ECO:0007669"/>
    <property type="project" value="UniProtKB-UniRule"/>
</dbReference>
<sequence>MTNHKNSMVVGDGKYCEELEQLYMSMDTSLRPSEVETDATKISCIGKTFKTLDGVFKFYNKYAKFKGFGVRKSSSRLSNKDKSVIAKRESGSEGLWEVTKFVSAHNHELHSSATIQFVWLHKRLNTIQKRQDVDEERNVPFSQRDIQNFVSNERKKSLQSGDARAALQFCDDLKQKNSDFFYMIDVDNEGKLNKFFRVDTKLWIAYNHFGDVVSIDSTYKRNRYDMPFVIFVGCNNHQQSIVFGVGLLCNETIDSYIWIFNTFLNAMNKVPPRVIITDQDAAISNAVSEVFPMTKHHLCRWHIVSKVEQKMTSIIQKDRDFKKEFNVAYLFSEPIEEFERKWNIISKKHSNVWMDSIYALRHKWVPTFTREVFTAGMSTTQRSESLNGFFKTYVMSFDEEEETILCSCKKFESEGILCRHALKTYLANNIFDIPNRYILERWTRDLVERKDCKPLVNLRYDDLCSKALRVVEGALDEEKYEAACCVLNKYYEELLSMQRDNPNFTTKFEEKNSPIGDGNVGAPPKNKQITELTSFQITKVNGETLKYLWDKGVAKFFVEIINTLISVMEDKGIIDYAIPYMFH</sequence>
<evidence type="ECO:0000313" key="9">
    <source>
        <dbReference type="Proteomes" id="UP000825729"/>
    </source>
</evidence>
<dbReference type="SMART" id="SM00575">
    <property type="entry name" value="ZnF_PMZ"/>
    <property type="match status" value="1"/>
</dbReference>
<organism evidence="8 9">
    <name type="scientific">Aristolochia fimbriata</name>
    <name type="common">White veined hardy Dutchman's pipe vine</name>
    <dbReference type="NCBI Taxonomy" id="158543"/>
    <lineage>
        <taxon>Eukaryota</taxon>
        <taxon>Viridiplantae</taxon>
        <taxon>Streptophyta</taxon>
        <taxon>Embryophyta</taxon>
        <taxon>Tracheophyta</taxon>
        <taxon>Spermatophyta</taxon>
        <taxon>Magnoliopsida</taxon>
        <taxon>Magnoliidae</taxon>
        <taxon>Piperales</taxon>
        <taxon>Aristolochiaceae</taxon>
        <taxon>Aristolochia</taxon>
    </lineage>
</organism>
<dbReference type="PANTHER" id="PTHR31669">
    <property type="entry name" value="PROTEIN FAR1-RELATED SEQUENCE 10-RELATED"/>
    <property type="match status" value="1"/>
</dbReference>
<evidence type="ECO:0000313" key="8">
    <source>
        <dbReference type="EMBL" id="KAG9458544.1"/>
    </source>
</evidence>
<dbReference type="PROSITE" id="PS50966">
    <property type="entry name" value="ZF_SWIM"/>
    <property type="match status" value="1"/>
</dbReference>
<dbReference type="InterPro" id="IPR007527">
    <property type="entry name" value="Znf_SWIM"/>
</dbReference>
<reference evidence="8 9" key="1">
    <citation type="submission" date="2021-07" db="EMBL/GenBank/DDBJ databases">
        <title>The Aristolochia fimbriata genome: insights into angiosperm evolution, floral development and chemical biosynthesis.</title>
        <authorList>
            <person name="Jiao Y."/>
        </authorList>
    </citation>
    <scope>NUCLEOTIDE SEQUENCE [LARGE SCALE GENOMIC DNA]</scope>
    <source>
        <strain evidence="8">IBCAS-2021</strain>
        <tissue evidence="8">Leaf</tissue>
    </source>
</reference>
<dbReference type="InterPro" id="IPR018289">
    <property type="entry name" value="MULE_transposase_dom"/>
</dbReference>
<name>A0AAV7FDA6_ARIFI</name>
<comment type="caution">
    <text evidence="8">The sequence shown here is derived from an EMBL/GenBank/DDBJ whole genome shotgun (WGS) entry which is preliminary data.</text>
</comment>
<comment type="subcellular location">
    <subcellularLocation>
        <location evidence="6">Nucleus</location>
    </subcellularLocation>
</comment>
<dbReference type="InterPro" id="IPR006564">
    <property type="entry name" value="Znf_PMZ"/>
</dbReference>
<protein>
    <recommendedName>
        <fullName evidence="6">Protein FAR1-RELATED SEQUENCE</fullName>
    </recommendedName>
</protein>
<evidence type="ECO:0000256" key="1">
    <source>
        <dbReference type="ARBA" id="ARBA00005889"/>
    </source>
</evidence>
<dbReference type="GO" id="GO:0008270">
    <property type="term" value="F:zinc ion binding"/>
    <property type="evidence" value="ECO:0007669"/>
    <property type="project" value="UniProtKB-UniRule"/>
</dbReference>
<dbReference type="Proteomes" id="UP000825729">
    <property type="component" value="Unassembled WGS sequence"/>
</dbReference>
<dbReference type="Pfam" id="PF04434">
    <property type="entry name" value="SWIM"/>
    <property type="match status" value="1"/>
</dbReference>